<proteinExistence type="predicted"/>
<dbReference type="EMBL" id="ML977500">
    <property type="protein sequence ID" value="KAF2132785.1"/>
    <property type="molecule type" value="Genomic_DNA"/>
</dbReference>
<dbReference type="GeneID" id="54410580"/>
<feature type="compositionally biased region" description="Low complexity" evidence="2">
    <location>
        <begin position="13"/>
        <end position="34"/>
    </location>
</feature>
<evidence type="ECO:0000256" key="1">
    <source>
        <dbReference type="SAM" id="Coils"/>
    </source>
</evidence>
<feature type="compositionally biased region" description="Polar residues" evidence="2">
    <location>
        <begin position="1"/>
        <end position="12"/>
    </location>
</feature>
<feature type="region of interest" description="Disordered" evidence="2">
    <location>
        <begin position="1"/>
        <end position="49"/>
    </location>
</feature>
<dbReference type="SUPFAM" id="SSF161270">
    <property type="entry name" value="PspA lactotransferrin-binding region"/>
    <property type="match status" value="1"/>
</dbReference>
<organism evidence="3 4">
    <name type="scientific">Dothidotthia symphoricarpi CBS 119687</name>
    <dbReference type="NCBI Taxonomy" id="1392245"/>
    <lineage>
        <taxon>Eukaryota</taxon>
        <taxon>Fungi</taxon>
        <taxon>Dikarya</taxon>
        <taxon>Ascomycota</taxon>
        <taxon>Pezizomycotina</taxon>
        <taxon>Dothideomycetes</taxon>
        <taxon>Pleosporomycetidae</taxon>
        <taxon>Pleosporales</taxon>
        <taxon>Dothidotthiaceae</taxon>
        <taxon>Dothidotthia</taxon>
    </lineage>
</organism>
<feature type="coiled-coil region" evidence="1">
    <location>
        <begin position="49"/>
        <end position="76"/>
    </location>
</feature>
<keyword evidence="4" id="KW-1185">Reference proteome</keyword>
<gene>
    <name evidence="3" type="ORF">P153DRAFT_382410</name>
</gene>
<dbReference type="Proteomes" id="UP000799771">
    <property type="component" value="Unassembled WGS sequence"/>
</dbReference>
<evidence type="ECO:0000313" key="3">
    <source>
        <dbReference type="EMBL" id="KAF2132785.1"/>
    </source>
</evidence>
<evidence type="ECO:0000313" key="4">
    <source>
        <dbReference type="Proteomes" id="UP000799771"/>
    </source>
</evidence>
<accession>A0A6A6AP05</accession>
<reference evidence="3" key="1">
    <citation type="journal article" date="2020" name="Stud. Mycol.">
        <title>101 Dothideomycetes genomes: a test case for predicting lifestyles and emergence of pathogens.</title>
        <authorList>
            <person name="Haridas S."/>
            <person name="Albert R."/>
            <person name="Binder M."/>
            <person name="Bloem J."/>
            <person name="Labutti K."/>
            <person name="Salamov A."/>
            <person name="Andreopoulos B."/>
            <person name="Baker S."/>
            <person name="Barry K."/>
            <person name="Bills G."/>
            <person name="Bluhm B."/>
            <person name="Cannon C."/>
            <person name="Castanera R."/>
            <person name="Culley D."/>
            <person name="Daum C."/>
            <person name="Ezra D."/>
            <person name="Gonzalez J."/>
            <person name="Henrissat B."/>
            <person name="Kuo A."/>
            <person name="Liang C."/>
            <person name="Lipzen A."/>
            <person name="Lutzoni F."/>
            <person name="Magnuson J."/>
            <person name="Mondo S."/>
            <person name="Nolan M."/>
            <person name="Ohm R."/>
            <person name="Pangilinan J."/>
            <person name="Park H.-J."/>
            <person name="Ramirez L."/>
            <person name="Alfaro M."/>
            <person name="Sun H."/>
            <person name="Tritt A."/>
            <person name="Yoshinaga Y."/>
            <person name="Zwiers L.-H."/>
            <person name="Turgeon B."/>
            <person name="Goodwin S."/>
            <person name="Spatafora J."/>
            <person name="Crous P."/>
            <person name="Grigoriev I."/>
        </authorList>
    </citation>
    <scope>NUCLEOTIDE SEQUENCE</scope>
    <source>
        <strain evidence="3">CBS 119687</strain>
    </source>
</reference>
<name>A0A6A6AP05_9PLEO</name>
<evidence type="ECO:0000256" key="2">
    <source>
        <dbReference type="SAM" id="MobiDB-lite"/>
    </source>
</evidence>
<dbReference type="AlphaFoldDB" id="A0A6A6AP05"/>
<sequence>MPETTSPASPSLPNQDTQEQTQEQTPQDNNTPTTSSHHDTAPSDPSEEITALREQISALEAQLQRCEDDIAWFEERESAFNAYIEGLEAELREREEALDAVGLLDF</sequence>
<keyword evidence="1" id="KW-0175">Coiled coil</keyword>
<dbReference type="RefSeq" id="XP_033527172.1">
    <property type="nucleotide sequence ID" value="XM_033670148.1"/>
</dbReference>
<protein>
    <submittedName>
        <fullName evidence="3">Uncharacterized protein</fullName>
    </submittedName>
</protein>